<name>A0ACC7NQZ5_9BACL</name>
<reference evidence="1" key="1">
    <citation type="submission" date="2024-12" db="EMBL/GenBank/DDBJ databases">
        <authorList>
            <person name="Wu N."/>
        </authorList>
    </citation>
    <scope>NUCLEOTIDE SEQUENCE</scope>
    <source>
        <strain evidence="1">P15</strain>
    </source>
</reference>
<keyword evidence="1" id="KW-0282">Flagellum</keyword>
<comment type="caution">
    <text evidence="1">The sequence shown here is derived from an EMBL/GenBank/DDBJ whole genome shotgun (WGS) entry which is preliminary data.</text>
</comment>
<proteinExistence type="predicted"/>
<keyword evidence="2" id="KW-1185">Reference proteome</keyword>
<evidence type="ECO:0000313" key="1">
    <source>
        <dbReference type="EMBL" id="MFM9327109.1"/>
    </source>
</evidence>
<evidence type="ECO:0000313" key="2">
    <source>
        <dbReference type="Proteomes" id="UP001631969"/>
    </source>
</evidence>
<keyword evidence="1" id="KW-0966">Cell projection</keyword>
<accession>A0ACC7NQZ5</accession>
<dbReference type="EMBL" id="JBJURJ010000001">
    <property type="protein sequence ID" value="MFM9327109.1"/>
    <property type="molecule type" value="Genomic_DNA"/>
</dbReference>
<gene>
    <name evidence="1" type="ORF">ACI1P1_02235</name>
</gene>
<dbReference type="Proteomes" id="UP001631969">
    <property type="component" value="Unassembled WGS sequence"/>
</dbReference>
<keyword evidence="1" id="KW-0969">Cilium</keyword>
<organism evidence="1 2">
    <name type="scientific">Paenibacillus mesotrionivorans</name>
    <dbReference type="NCBI Taxonomy" id="3160968"/>
    <lineage>
        <taxon>Bacteria</taxon>
        <taxon>Bacillati</taxon>
        <taxon>Bacillota</taxon>
        <taxon>Bacilli</taxon>
        <taxon>Bacillales</taxon>
        <taxon>Paenibacillaceae</taxon>
        <taxon>Paenibacillus</taxon>
    </lineage>
</organism>
<protein>
    <submittedName>
        <fullName evidence="1">TIGR02530 family flagellar biosynthesis protein</fullName>
    </submittedName>
</protein>
<sequence length="126" mass="13736">MMDNMKIGQMYPATLPPGNVRVGSKPGAGAPDKSFQQVLQEETLKFSHHAELRLKQRGIQLEPEQLRKIGSALDKAAAKGAKDSLLIMNDLALIANVRNRTIVTAMDGDNLRDNVFTHIDSAVVVS</sequence>